<dbReference type="PANTHER" id="PTHR30050:SF2">
    <property type="entry name" value="CHROMOSOMAL REPLICATION INITIATOR PROTEIN DNAA"/>
    <property type="match status" value="1"/>
</dbReference>
<accession>A0A519BIV9</accession>
<evidence type="ECO:0000313" key="16">
    <source>
        <dbReference type="Proteomes" id="UP000316562"/>
    </source>
</evidence>
<dbReference type="SUPFAM" id="SSF52540">
    <property type="entry name" value="P-loop containing nucleoside triphosphate hydrolases"/>
    <property type="match status" value="1"/>
</dbReference>
<dbReference type="InterPro" id="IPR013317">
    <property type="entry name" value="DnaA_dom"/>
</dbReference>
<dbReference type="PRINTS" id="PR00051">
    <property type="entry name" value="DNAA"/>
</dbReference>
<dbReference type="InterPro" id="IPR010921">
    <property type="entry name" value="Trp_repressor/repl_initiator"/>
</dbReference>
<keyword evidence="6 8" id="KW-0446">Lipid-binding</keyword>
<dbReference type="EMBL" id="SGBC01000001">
    <property type="protein sequence ID" value="RZD17192.1"/>
    <property type="molecule type" value="Genomic_DNA"/>
</dbReference>
<comment type="domain">
    <text evidence="8">Domain I is involved in oligomerization and binding regulators, domain II is flexibile and of varying length in different bacteria, domain III forms the AAA+ region, while domain IV binds dsDNA.</text>
</comment>
<dbReference type="GO" id="GO:0006275">
    <property type="term" value="P:regulation of DNA replication"/>
    <property type="evidence" value="ECO:0007669"/>
    <property type="project" value="UniProtKB-UniRule"/>
</dbReference>
<organism evidence="15 16">
    <name type="scientific">Acididesulfobacter guangdongensis</name>
    <dbReference type="NCBI Taxonomy" id="2597225"/>
    <lineage>
        <taxon>Bacteria</taxon>
        <taxon>Deltaproteobacteria</taxon>
        <taxon>Candidatus Acidulodesulfobacterales</taxon>
        <taxon>Candidatus Acididesulfobacter</taxon>
    </lineage>
</organism>
<keyword evidence="4 8" id="KW-0547">Nucleotide-binding</keyword>
<dbReference type="Pfam" id="PF00308">
    <property type="entry name" value="Bac_DnaA"/>
    <property type="match status" value="1"/>
</dbReference>
<dbReference type="InterPro" id="IPR003593">
    <property type="entry name" value="AAA+_ATPase"/>
</dbReference>
<dbReference type="PROSITE" id="PS01008">
    <property type="entry name" value="DNAA"/>
    <property type="match status" value="1"/>
</dbReference>
<feature type="binding site" evidence="8">
    <location>
        <position position="222"/>
    </location>
    <ligand>
        <name>ATP</name>
        <dbReference type="ChEBI" id="CHEBI:30616"/>
    </ligand>
</feature>
<dbReference type="CDD" id="cd06571">
    <property type="entry name" value="Bac_DnaA_C"/>
    <property type="match status" value="1"/>
</dbReference>
<feature type="region of interest" description="Domain IV, binds dsDNA" evidence="8">
    <location>
        <begin position="391"/>
        <end position="510"/>
    </location>
</feature>
<comment type="function">
    <text evidence="8 10">Plays an essential role in the initiation and regulation of chromosomal replication. ATP-DnaA binds to the origin of replication (oriC) to initiate formation of the DNA replication initiation complex once per cell cycle. Binds the DnaA box (a 9 base pair repeat at the origin) and separates the double-stranded (ds)DNA. Forms a right-handed helical filament on oriC DNA; dsDNA binds to the exterior of the filament while single-stranded (ss)DNA is stabiized in the filament's interior. The ATP-DnaA-oriC complex binds and stabilizes one strand of the AT-rich DNA unwinding element (DUE), permitting loading of DNA polymerase. After initiation quickly degrades to an ADP-DnaA complex that is not apt for DNA replication. Binds acidic phospholipids.</text>
</comment>
<comment type="subunit">
    <text evidence="8">Oligomerizes as a right-handed, spiral filament on DNA at oriC.</text>
</comment>
<keyword evidence="2 8" id="KW-0963">Cytoplasm</keyword>
<keyword evidence="3 8" id="KW-0235">DNA replication</keyword>
<dbReference type="InterPro" id="IPR013159">
    <property type="entry name" value="DnaA_C"/>
</dbReference>
<name>A0A519BIV9_ACIG2</name>
<feature type="binding site" evidence="8">
    <location>
        <position position="221"/>
    </location>
    <ligand>
        <name>ATP</name>
        <dbReference type="ChEBI" id="CHEBI:30616"/>
    </ligand>
</feature>
<evidence type="ECO:0000256" key="1">
    <source>
        <dbReference type="ARBA" id="ARBA00006583"/>
    </source>
</evidence>
<keyword evidence="5 8" id="KW-0067">ATP-binding</keyword>
<feature type="compositionally biased region" description="Low complexity" evidence="12">
    <location>
        <begin position="110"/>
        <end position="124"/>
    </location>
</feature>
<evidence type="ECO:0000256" key="9">
    <source>
        <dbReference type="NCBIfam" id="TIGR00362"/>
    </source>
</evidence>
<dbReference type="GO" id="GO:0006270">
    <property type="term" value="P:DNA replication initiation"/>
    <property type="evidence" value="ECO:0007669"/>
    <property type="project" value="UniProtKB-UniRule"/>
</dbReference>
<evidence type="ECO:0000256" key="12">
    <source>
        <dbReference type="SAM" id="MobiDB-lite"/>
    </source>
</evidence>
<dbReference type="FunFam" id="1.10.8.60:FF:000003">
    <property type="entry name" value="Chromosomal replication initiator protein DnaA"/>
    <property type="match status" value="1"/>
</dbReference>
<dbReference type="NCBIfam" id="TIGR00362">
    <property type="entry name" value="DnaA"/>
    <property type="match status" value="1"/>
</dbReference>
<evidence type="ECO:0000256" key="5">
    <source>
        <dbReference type="ARBA" id="ARBA00022840"/>
    </source>
</evidence>
<feature type="binding site" evidence="8">
    <location>
        <position position="219"/>
    </location>
    <ligand>
        <name>ATP</name>
        <dbReference type="ChEBI" id="CHEBI:30616"/>
    </ligand>
</feature>
<dbReference type="CDD" id="cd00009">
    <property type="entry name" value="AAA"/>
    <property type="match status" value="1"/>
</dbReference>
<evidence type="ECO:0000256" key="7">
    <source>
        <dbReference type="ARBA" id="ARBA00023125"/>
    </source>
</evidence>
<comment type="caution">
    <text evidence="15">The sequence shown here is derived from an EMBL/GenBank/DDBJ whole genome shotgun (WGS) entry which is preliminary data.</text>
</comment>
<dbReference type="SMART" id="SM00382">
    <property type="entry name" value="AAA"/>
    <property type="match status" value="1"/>
</dbReference>
<keyword evidence="7 8" id="KW-0238">DNA-binding</keyword>
<evidence type="ECO:0000313" key="15">
    <source>
        <dbReference type="EMBL" id="RZD17192.1"/>
    </source>
</evidence>
<dbReference type="Pfam" id="PF11638">
    <property type="entry name" value="DnaA_N"/>
    <property type="match status" value="1"/>
</dbReference>
<evidence type="ECO:0000259" key="13">
    <source>
        <dbReference type="SMART" id="SM00382"/>
    </source>
</evidence>
<evidence type="ECO:0000256" key="8">
    <source>
        <dbReference type="HAMAP-Rule" id="MF_00377"/>
    </source>
</evidence>
<evidence type="ECO:0000256" key="10">
    <source>
        <dbReference type="RuleBase" id="RU000577"/>
    </source>
</evidence>
<evidence type="ECO:0000259" key="14">
    <source>
        <dbReference type="SMART" id="SM00760"/>
    </source>
</evidence>
<dbReference type="GO" id="GO:0005737">
    <property type="term" value="C:cytoplasm"/>
    <property type="evidence" value="ECO:0007669"/>
    <property type="project" value="UniProtKB-SubCell"/>
</dbReference>
<dbReference type="Gene3D" id="1.10.8.60">
    <property type="match status" value="1"/>
</dbReference>
<dbReference type="HAMAP" id="MF_00377">
    <property type="entry name" value="DnaA_bact"/>
    <property type="match status" value="1"/>
</dbReference>
<dbReference type="FunFam" id="3.40.50.300:FF:000150">
    <property type="entry name" value="Chromosomal replication initiator protein DnaA"/>
    <property type="match status" value="1"/>
</dbReference>
<evidence type="ECO:0000256" key="11">
    <source>
        <dbReference type="RuleBase" id="RU004227"/>
    </source>
</evidence>
<feature type="region of interest" description="Disordered" evidence="12">
    <location>
        <begin position="107"/>
        <end position="151"/>
    </location>
</feature>
<sequence>MVNDFSEQFLNNLKEAIGAQNFNLWFSPSNINIKDNTIIFSVPNKFYKDIIVESYKEIILNLWKKYSNDELNILFNINEELKNSVIETKISGLDDFFPSNKSKKNKIDNENINNFHNNNDNDNNTADEYKKDNYSNNDFNSADKTDNNINVNKDKKTTDASQLNQLKNIKKHYLNLNTKYTFENFVIGSGNQFAHAACFAVANLPGHTYNPMFIYSDVGLGKTHLLNAIGNKIIKEKQLNVFLVSSEQFTNEMISSIRDDKMVDFRNKYRNVDVLLIDDIQFIAGKERTQEEFFYTFNALYENQKQIVVSSDKIPRNIVSLEERLRSRFEWGLIADIQPPDFETRVAILKKKAFLNEIDMSDEIIYFIASKISNNIRELEGALIKVAAFSSFTGKKITLDLSREALSNLIKEEEKPMTAEIIIKTVCNFFNIKIPEIKSNKKLKEFVLPRQIAMYIIRTNTNLSFPEIGDKFGGKDHSSVIYAVDKIKKTLIKDKELEKTIQNIIKIIQK</sequence>
<dbReference type="Pfam" id="PF08299">
    <property type="entry name" value="Bac_DnaA_C"/>
    <property type="match status" value="1"/>
</dbReference>
<dbReference type="Gene3D" id="3.30.300.180">
    <property type="match status" value="1"/>
</dbReference>
<proteinExistence type="inferred from homology"/>
<dbReference type="InterPro" id="IPR001957">
    <property type="entry name" value="Chromosome_initiator_DnaA"/>
</dbReference>
<dbReference type="InterPro" id="IPR038454">
    <property type="entry name" value="DnaA_N_sf"/>
</dbReference>
<feature type="region of interest" description="Domain I, interacts with DnaA modulators" evidence="8">
    <location>
        <begin position="1"/>
        <end position="81"/>
    </location>
</feature>
<dbReference type="GO" id="GO:0005886">
    <property type="term" value="C:plasma membrane"/>
    <property type="evidence" value="ECO:0007669"/>
    <property type="project" value="TreeGrafter"/>
</dbReference>
<feature type="domain" description="AAA+ ATPase" evidence="13">
    <location>
        <begin position="208"/>
        <end position="335"/>
    </location>
</feature>
<dbReference type="Gene3D" id="1.10.1750.10">
    <property type="match status" value="1"/>
</dbReference>
<dbReference type="Gene3D" id="3.40.50.300">
    <property type="entry name" value="P-loop containing nucleotide triphosphate hydrolases"/>
    <property type="match status" value="1"/>
</dbReference>
<evidence type="ECO:0000256" key="4">
    <source>
        <dbReference type="ARBA" id="ARBA00022741"/>
    </source>
</evidence>
<evidence type="ECO:0000256" key="2">
    <source>
        <dbReference type="ARBA" id="ARBA00022490"/>
    </source>
</evidence>
<evidence type="ECO:0000256" key="6">
    <source>
        <dbReference type="ARBA" id="ARBA00023121"/>
    </source>
</evidence>
<dbReference type="Proteomes" id="UP000316562">
    <property type="component" value="Unassembled WGS sequence"/>
</dbReference>
<evidence type="ECO:0000256" key="3">
    <source>
        <dbReference type="ARBA" id="ARBA00022705"/>
    </source>
</evidence>
<dbReference type="PANTHER" id="PTHR30050">
    <property type="entry name" value="CHROMOSOMAL REPLICATION INITIATOR PROTEIN DNAA"/>
    <property type="match status" value="1"/>
</dbReference>
<comment type="caution">
    <text evidence="8">Lacks conserved residue(s) required for the propagation of feature annotation.</text>
</comment>
<dbReference type="InterPro" id="IPR018312">
    <property type="entry name" value="Chromosome_initiator_DnaA_CS"/>
</dbReference>
<reference evidence="15 16" key="1">
    <citation type="journal article" date="2019" name="ISME J.">
        <title>Insights into ecological role of a new deltaproteobacterial order Candidatus Acidulodesulfobacterales by metagenomics and metatranscriptomics.</title>
        <authorList>
            <person name="Tan S."/>
            <person name="Liu J."/>
            <person name="Fang Y."/>
            <person name="Hedlund B.P."/>
            <person name="Lian Z.H."/>
            <person name="Huang L.Y."/>
            <person name="Li J.T."/>
            <person name="Huang L.N."/>
            <person name="Li W.J."/>
            <person name="Jiang H.C."/>
            <person name="Dong H.L."/>
            <person name="Shu W.S."/>
        </authorList>
    </citation>
    <scope>NUCLEOTIDE SEQUENCE [LARGE SCALE GENOMIC DNA]</scope>
    <source>
        <strain evidence="15">AP2</strain>
    </source>
</reference>
<protein>
    <recommendedName>
        <fullName evidence="8 9">Chromosomal replication initiator protein DnaA</fullName>
    </recommendedName>
</protein>
<comment type="subcellular location">
    <subcellularLocation>
        <location evidence="8">Cytoplasm</location>
    </subcellularLocation>
</comment>
<feature type="binding site" evidence="8">
    <location>
        <position position="223"/>
    </location>
    <ligand>
        <name>ATP</name>
        <dbReference type="ChEBI" id="CHEBI:30616"/>
    </ligand>
</feature>
<feature type="compositionally biased region" description="Basic and acidic residues" evidence="12">
    <location>
        <begin position="141"/>
        <end position="151"/>
    </location>
</feature>
<gene>
    <name evidence="8 15" type="primary">dnaA</name>
    <name evidence="15" type="ORF">EVJ46_02885</name>
</gene>
<comment type="similarity">
    <text evidence="1 8 11">Belongs to the DnaA family.</text>
</comment>
<dbReference type="GO" id="GO:0008289">
    <property type="term" value="F:lipid binding"/>
    <property type="evidence" value="ECO:0007669"/>
    <property type="project" value="UniProtKB-KW"/>
</dbReference>
<dbReference type="GO" id="GO:0005524">
    <property type="term" value="F:ATP binding"/>
    <property type="evidence" value="ECO:0007669"/>
    <property type="project" value="UniProtKB-UniRule"/>
</dbReference>
<dbReference type="SMART" id="SM00760">
    <property type="entry name" value="Bac_DnaA_C"/>
    <property type="match status" value="1"/>
</dbReference>
<dbReference type="InterPro" id="IPR024633">
    <property type="entry name" value="DnaA_N_dom"/>
</dbReference>
<dbReference type="InterPro" id="IPR020591">
    <property type="entry name" value="Chromosome_initiator_DnaA-like"/>
</dbReference>
<feature type="domain" description="Chromosomal replication initiator DnaA C-terminal" evidence="14">
    <location>
        <begin position="418"/>
        <end position="487"/>
    </location>
</feature>
<dbReference type="SUPFAM" id="SSF48295">
    <property type="entry name" value="TrpR-like"/>
    <property type="match status" value="1"/>
</dbReference>
<dbReference type="InterPro" id="IPR027417">
    <property type="entry name" value="P-loop_NTPase"/>
</dbReference>
<dbReference type="AlphaFoldDB" id="A0A519BIV9"/>
<dbReference type="GO" id="GO:0003688">
    <property type="term" value="F:DNA replication origin binding"/>
    <property type="evidence" value="ECO:0007669"/>
    <property type="project" value="UniProtKB-UniRule"/>
</dbReference>